<reference evidence="1 2" key="2">
    <citation type="journal article" date="2009" name="PLoS ONE">
        <title>The photosynthetic apparatus and its regulation in the aerobic gammaproteobacterium Congregibacter litoralis gen. nov., sp. nov.</title>
        <authorList>
            <person name="Spring S."/>
            <person name="Lunsdorf H."/>
            <person name="Fuchs B.M."/>
            <person name="Tindall B.J."/>
        </authorList>
    </citation>
    <scope>NUCLEOTIDE SEQUENCE [LARGE SCALE GENOMIC DNA]</scope>
    <source>
        <strain evidence="1">KT71</strain>
    </source>
</reference>
<proteinExistence type="predicted"/>
<dbReference type="Proteomes" id="UP000019205">
    <property type="component" value="Chromosome"/>
</dbReference>
<gene>
    <name evidence="1" type="ORF">KT71_15896</name>
</gene>
<keyword evidence="2" id="KW-1185">Reference proteome</keyword>
<dbReference type="InterPro" id="IPR008878">
    <property type="entry name" value="Transposase_IS66_Orf2"/>
</dbReference>
<evidence type="ECO:0000313" key="1">
    <source>
        <dbReference type="EMBL" id="EAQ99167.1"/>
    </source>
</evidence>
<dbReference type="PANTHER" id="PTHR36455">
    <property type="match status" value="1"/>
</dbReference>
<dbReference type="AlphaFoldDB" id="A4A394"/>
<evidence type="ECO:0000313" key="2">
    <source>
        <dbReference type="Proteomes" id="UP000019205"/>
    </source>
</evidence>
<dbReference type="RefSeq" id="WP_008295613.1">
    <property type="nucleotide sequence ID" value="NZ_CM002299.1"/>
</dbReference>
<protein>
    <submittedName>
        <fullName evidence="1">Transposase</fullName>
    </submittedName>
</protein>
<dbReference type="STRING" id="314285.KT71_15896"/>
<reference evidence="1 2" key="1">
    <citation type="journal article" date="2007" name="Proc. Natl. Acad. Sci. U.S.A.">
        <title>Characterization of a marine gammaproteobacterium capable of aerobic anoxygenic photosynthesis.</title>
        <authorList>
            <person name="Fuchs B.M."/>
            <person name="Spring S."/>
            <person name="Teeling H."/>
            <person name="Quast C."/>
            <person name="Wulf J."/>
            <person name="Schattenhofer M."/>
            <person name="Yan S."/>
            <person name="Ferriera S."/>
            <person name="Johnson J."/>
            <person name="Glockner F.O."/>
            <person name="Amann R."/>
        </authorList>
    </citation>
    <scope>NUCLEOTIDE SEQUENCE [LARGE SCALE GENOMIC DNA]</scope>
    <source>
        <strain evidence="1">KT71</strain>
    </source>
</reference>
<name>A4A394_9GAMM</name>
<dbReference type="EMBL" id="AAOA02000001">
    <property type="protein sequence ID" value="EAQ99167.1"/>
    <property type="molecule type" value="Genomic_DNA"/>
</dbReference>
<comment type="caution">
    <text evidence="1">The sequence shown here is derived from an EMBL/GenBank/DDBJ whole genome shotgun (WGS) entry which is preliminary data.</text>
</comment>
<sequence length="118" mass="13586">MIRPGADARIHLYREAVDMRKSINGLVAIVEAEMALDPFSAQLFIFCNRQRTLIKMVAWEGNGFALLMKRLDKSRFQWPTALPLSVVELNTQQIDWLLAGYNLTVMQGHDRLPHHRVL</sequence>
<dbReference type="Pfam" id="PF05717">
    <property type="entry name" value="TnpB_IS66"/>
    <property type="match status" value="1"/>
</dbReference>
<accession>A4A394</accession>
<organism evidence="1 2">
    <name type="scientific">Congregibacter litoralis KT71</name>
    <dbReference type="NCBI Taxonomy" id="314285"/>
    <lineage>
        <taxon>Bacteria</taxon>
        <taxon>Pseudomonadati</taxon>
        <taxon>Pseudomonadota</taxon>
        <taxon>Gammaproteobacteria</taxon>
        <taxon>Cellvibrionales</taxon>
        <taxon>Halieaceae</taxon>
        <taxon>Congregibacter</taxon>
    </lineage>
</organism>
<dbReference type="eggNOG" id="COG3436">
    <property type="taxonomic scope" value="Bacteria"/>
</dbReference>
<dbReference type="PANTHER" id="PTHR36455:SF1">
    <property type="entry name" value="BLR8292 PROTEIN"/>
    <property type="match status" value="1"/>
</dbReference>
<dbReference type="OrthoDB" id="4956084at2"/>
<dbReference type="NCBIfam" id="NF033819">
    <property type="entry name" value="IS66_TnpB"/>
    <property type="match status" value="1"/>
</dbReference>
<dbReference type="HOGENOM" id="CLU_128110_0_1_6"/>